<reference evidence="1 2" key="1">
    <citation type="submission" date="2018-06" db="EMBL/GenBank/DDBJ databases">
        <title>Comparative genomics reveals the genomic features of Rhizophagus irregularis, R. cerebriforme, R. diaphanum and Gigaspora rosea, and their symbiotic lifestyle signature.</title>
        <authorList>
            <person name="Morin E."/>
            <person name="San Clemente H."/>
            <person name="Chen E.C.H."/>
            <person name="De La Providencia I."/>
            <person name="Hainaut M."/>
            <person name="Kuo A."/>
            <person name="Kohler A."/>
            <person name="Murat C."/>
            <person name="Tang N."/>
            <person name="Roy S."/>
            <person name="Loubradou J."/>
            <person name="Henrissat B."/>
            <person name="Grigoriev I.V."/>
            <person name="Corradi N."/>
            <person name="Roux C."/>
            <person name="Martin F.M."/>
        </authorList>
    </citation>
    <scope>NUCLEOTIDE SEQUENCE [LARGE SCALE GENOMIC DNA]</scope>
    <source>
        <strain evidence="1 2">DAOM 227022</strain>
    </source>
</reference>
<sequence length="217" mass="24985">MDKLFVFSSEIIENNLRRSSRPRRVVFQEGFVSTAEAVPAKGDIPMLDASYSSTKENHTARPSYQNSLSALLREKKIRDKAGYNINVLEKALENDMLDEMEDPFDSYDRLEISATIINENVKVEHLQQILEEDDKFDQNHQIEFFGTLNSNPQISSLQTVILKSDPTFDLLLKVSSDEEKLKDILCNNWIAHQFKIGWQLPAEVIVWLLHLAMEKTN</sequence>
<protein>
    <submittedName>
        <fullName evidence="1">Uncharacterized protein</fullName>
    </submittedName>
</protein>
<evidence type="ECO:0000313" key="1">
    <source>
        <dbReference type="EMBL" id="RIA91826.1"/>
    </source>
</evidence>
<evidence type="ECO:0000313" key="2">
    <source>
        <dbReference type="Proteomes" id="UP000265703"/>
    </source>
</evidence>
<dbReference type="STRING" id="658196.A0A397T4I9"/>
<dbReference type="Proteomes" id="UP000265703">
    <property type="component" value="Unassembled WGS sequence"/>
</dbReference>
<dbReference type="AlphaFoldDB" id="A0A397T4I9"/>
<organism evidence="1 2">
    <name type="scientific">Glomus cerebriforme</name>
    <dbReference type="NCBI Taxonomy" id="658196"/>
    <lineage>
        <taxon>Eukaryota</taxon>
        <taxon>Fungi</taxon>
        <taxon>Fungi incertae sedis</taxon>
        <taxon>Mucoromycota</taxon>
        <taxon>Glomeromycotina</taxon>
        <taxon>Glomeromycetes</taxon>
        <taxon>Glomerales</taxon>
        <taxon>Glomeraceae</taxon>
        <taxon>Glomus</taxon>
    </lineage>
</organism>
<name>A0A397T4I9_9GLOM</name>
<dbReference type="EMBL" id="QKYT01000142">
    <property type="protein sequence ID" value="RIA91826.1"/>
    <property type="molecule type" value="Genomic_DNA"/>
</dbReference>
<accession>A0A397T4I9</accession>
<gene>
    <name evidence="1" type="ORF">C1645_103751</name>
</gene>
<keyword evidence="2" id="KW-1185">Reference proteome</keyword>
<proteinExistence type="predicted"/>
<comment type="caution">
    <text evidence="1">The sequence shown here is derived from an EMBL/GenBank/DDBJ whole genome shotgun (WGS) entry which is preliminary data.</text>
</comment>
<dbReference type="OrthoDB" id="5599613at2759"/>